<dbReference type="RefSeq" id="XP_018761721.1">
    <property type="nucleotide sequence ID" value="XM_018902885.1"/>
</dbReference>
<evidence type="ECO:0000256" key="1">
    <source>
        <dbReference type="SAM" id="Phobius"/>
    </source>
</evidence>
<dbReference type="KEGG" id="fvr:FVEG_13521"/>
<dbReference type="AlphaFoldDB" id="W7N639"/>
<organism evidence="2 3">
    <name type="scientific">Gibberella moniliformis (strain M3125 / FGSC 7600)</name>
    <name type="common">Maize ear and stalk rot fungus</name>
    <name type="synonym">Fusarium verticillioides</name>
    <dbReference type="NCBI Taxonomy" id="334819"/>
    <lineage>
        <taxon>Eukaryota</taxon>
        <taxon>Fungi</taxon>
        <taxon>Dikarya</taxon>
        <taxon>Ascomycota</taxon>
        <taxon>Pezizomycotina</taxon>
        <taxon>Sordariomycetes</taxon>
        <taxon>Hypocreomycetidae</taxon>
        <taxon>Hypocreales</taxon>
        <taxon>Nectriaceae</taxon>
        <taxon>Fusarium</taxon>
        <taxon>Fusarium fujikuroi species complex</taxon>
    </lineage>
</organism>
<dbReference type="EMBL" id="DS022264">
    <property type="protein sequence ID" value="EWG55530.1"/>
    <property type="molecule type" value="Genomic_DNA"/>
</dbReference>
<keyword evidence="1" id="KW-1133">Transmembrane helix</keyword>
<feature type="transmembrane region" description="Helical" evidence="1">
    <location>
        <begin position="91"/>
        <end position="113"/>
    </location>
</feature>
<dbReference type="HOGENOM" id="CLU_1787029_0_0_1"/>
<gene>
    <name evidence="2" type="ORF">FVEG_13521</name>
</gene>
<keyword evidence="1" id="KW-0472">Membrane</keyword>
<evidence type="ECO:0000313" key="3">
    <source>
        <dbReference type="Proteomes" id="UP000009096"/>
    </source>
</evidence>
<protein>
    <submittedName>
        <fullName evidence="2">Uncharacterized protein</fullName>
    </submittedName>
</protein>
<dbReference type="VEuPathDB" id="FungiDB:FVEG_13521"/>
<reference evidence="2 3" key="1">
    <citation type="journal article" date="2010" name="Nature">
        <title>Comparative genomics reveals mobile pathogenicity chromosomes in Fusarium.</title>
        <authorList>
            <person name="Ma L.J."/>
            <person name="van der Does H.C."/>
            <person name="Borkovich K.A."/>
            <person name="Coleman J.J."/>
            <person name="Daboussi M.J."/>
            <person name="Di Pietro A."/>
            <person name="Dufresne M."/>
            <person name="Freitag M."/>
            <person name="Grabherr M."/>
            <person name="Henrissat B."/>
            <person name="Houterman P.M."/>
            <person name="Kang S."/>
            <person name="Shim W.B."/>
            <person name="Woloshuk C."/>
            <person name="Xie X."/>
            <person name="Xu J.R."/>
            <person name="Antoniw J."/>
            <person name="Baker S.E."/>
            <person name="Bluhm B.H."/>
            <person name="Breakspear A."/>
            <person name="Brown D.W."/>
            <person name="Butchko R.A."/>
            <person name="Chapman S."/>
            <person name="Coulson R."/>
            <person name="Coutinho P.M."/>
            <person name="Danchin E.G."/>
            <person name="Diener A."/>
            <person name="Gale L.R."/>
            <person name="Gardiner D.M."/>
            <person name="Goff S."/>
            <person name="Hammond-Kosack K.E."/>
            <person name="Hilburn K."/>
            <person name="Hua-Van A."/>
            <person name="Jonkers W."/>
            <person name="Kazan K."/>
            <person name="Kodira C.D."/>
            <person name="Koehrsen M."/>
            <person name="Kumar L."/>
            <person name="Lee Y.H."/>
            <person name="Li L."/>
            <person name="Manners J.M."/>
            <person name="Miranda-Saavedra D."/>
            <person name="Mukherjee M."/>
            <person name="Park G."/>
            <person name="Park J."/>
            <person name="Park S.Y."/>
            <person name="Proctor R.H."/>
            <person name="Regev A."/>
            <person name="Ruiz-Roldan M.C."/>
            <person name="Sain D."/>
            <person name="Sakthikumar S."/>
            <person name="Sykes S."/>
            <person name="Schwartz D.C."/>
            <person name="Turgeon B.G."/>
            <person name="Wapinski I."/>
            <person name="Yoder O."/>
            <person name="Young S."/>
            <person name="Zeng Q."/>
            <person name="Zhou S."/>
            <person name="Galagan J."/>
            <person name="Cuomo C.A."/>
            <person name="Kistler H.C."/>
            <person name="Rep M."/>
        </authorList>
    </citation>
    <scope>NUCLEOTIDE SEQUENCE [LARGE SCALE GENOMIC DNA]</scope>
    <source>
        <strain evidence="3">M3125 / FGSC 7600</strain>
    </source>
</reference>
<dbReference type="GeneID" id="30070863"/>
<keyword evidence="3" id="KW-1185">Reference proteome</keyword>
<keyword evidence="1" id="KW-0812">Transmembrane</keyword>
<sequence>MFTIWSAIALLNTLPRIISGLLAVYDFYHNPLSYILPFFGVVPGQLTPFRTLFMGLTILLFMIIFIYVILDYVIRGAVLLAKKLLSFVWTLYLNPFCLAVLYAIPLGIAIRLLELYMYESSMGANVNIAINGLFGSGADAANELP</sequence>
<name>W7N639_GIBM7</name>
<dbReference type="EMBL" id="CM000585">
    <property type="protein sequence ID" value="EWG55530.1"/>
    <property type="molecule type" value="Genomic_DNA"/>
</dbReference>
<feature type="transmembrane region" description="Helical" evidence="1">
    <location>
        <begin position="47"/>
        <end position="70"/>
    </location>
</feature>
<accession>W7N639</accession>
<proteinExistence type="predicted"/>
<evidence type="ECO:0000313" key="2">
    <source>
        <dbReference type="EMBL" id="EWG55530.1"/>
    </source>
</evidence>
<dbReference type="Proteomes" id="UP000009096">
    <property type="component" value="Chromosome 8"/>
</dbReference>